<dbReference type="InterPro" id="IPR051834">
    <property type="entry name" value="RING_finger_E3_ligase"/>
</dbReference>
<feature type="compositionally biased region" description="Basic residues" evidence="13">
    <location>
        <begin position="272"/>
        <end position="282"/>
    </location>
</feature>
<feature type="compositionally biased region" description="Basic and acidic residues" evidence="13">
    <location>
        <begin position="141"/>
        <end position="151"/>
    </location>
</feature>
<dbReference type="SUPFAM" id="SSF57850">
    <property type="entry name" value="RING/U-box"/>
    <property type="match status" value="1"/>
</dbReference>
<sequence length="593" mass="65154">LKLLQRARFGNSASCLPQHERQRQAERLRREEAYYHFINELSEEEYRLMRDSNLLGTPGEKTFTESHHLFTHIFHVLIGGTENGAEASNGDSLLEWLNTFRRTGNATRSGQSGNQTWRAVSRTNPNSGEFRFSLEININHDQPEPGEHTDPAELPVTAPITTSPLVHSAPRRMQTRRMRSSSTSLSAGNPALPASEPLPAAPPRRGGTLHSLVPPVAVVNLPLEQMDPSQHQALNPEAEQGHDNVTAPTDCPNVSPNSGSQSPSVGQESRGSRTRSRGRSRRSAVGGGTEPAVVPEPTVETERENESNVIGAGSSAARRHPTIMLDLQVRRIRPGENRDRDSIASRTRSRARVAENTVTFESDSGGFRRTISRSERAGIRTYVSTIRIPLRRISETGLGEPNSTALRSILRQIMTGFGELSSLMETEADSGTVAPSHTDAIGTSNTSPASRLHTNESTVQIGESTVQMGAGGEDQEGVGTTSRDTNNLVENGTLPILRLAHFFLLNDEEDDDHPRGLTKEQIDNLSTRTYGQASLEGEMGRACSVCINEYAQGNKLRRLPCSHEFHIHCIDRWLSENNTCPICRQPILSVHHD</sequence>
<dbReference type="InterPro" id="IPR013083">
    <property type="entry name" value="Znf_RING/FYVE/PHD"/>
</dbReference>
<comment type="pathway">
    <text evidence="3">Protein modification; protein ubiquitination.</text>
</comment>
<dbReference type="GO" id="GO:0061630">
    <property type="term" value="F:ubiquitin protein ligase activity"/>
    <property type="evidence" value="ECO:0007669"/>
    <property type="project" value="UniProtKB-EC"/>
</dbReference>
<evidence type="ECO:0000256" key="6">
    <source>
        <dbReference type="ARBA" id="ARBA00022723"/>
    </source>
</evidence>
<dbReference type="GeneTree" id="ENSGT00940000158530"/>
<dbReference type="PANTHER" id="PTHR45931">
    <property type="entry name" value="SI:CH211-59O9.10"/>
    <property type="match status" value="1"/>
</dbReference>
<dbReference type="GO" id="GO:0045893">
    <property type="term" value="P:positive regulation of DNA-templated transcription"/>
    <property type="evidence" value="ECO:0007669"/>
    <property type="project" value="TreeGrafter"/>
</dbReference>
<dbReference type="Pfam" id="PF25914">
    <property type="entry name" value="RNF6_N"/>
    <property type="match status" value="1"/>
</dbReference>
<dbReference type="STRING" id="244447.ENSCSEP00000025989"/>
<keyword evidence="16" id="KW-1185">Reference proteome</keyword>
<evidence type="ECO:0000256" key="4">
    <source>
        <dbReference type="ARBA" id="ARBA00012483"/>
    </source>
</evidence>
<evidence type="ECO:0000256" key="1">
    <source>
        <dbReference type="ARBA" id="ARBA00000900"/>
    </source>
</evidence>
<evidence type="ECO:0000256" key="7">
    <source>
        <dbReference type="ARBA" id="ARBA00022771"/>
    </source>
</evidence>
<dbReference type="InParanoid" id="A0A3P8WGY5"/>
<evidence type="ECO:0000256" key="13">
    <source>
        <dbReference type="SAM" id="MobiDB-lite"/>
    </source>
</evidence>
<dbReference type="CDD" id="cd16673">
    <property type="entry name" value="RING-H2_RNF6"/>
    <property type="match status" value="1"/>
</dbReference>
<evidence type="ECO:0000313" key="15">
    <source>
        <dbReference type="Ensembl" id="ENSCSEP00000025989.1"/>
    </source>
</evidence>
<keyword evidence="9" id="KW-0862">Zinc</keyword>
<evidence type="ECO:0000256" key="11">
    <source>
        <dbReference type="ARBA" id="ARBA00038418"/>
    </source>
</evidence>
<evidence type="ECO:0000256" key="8">
    <source>
        <dbReference type="ARBA" id="ARBA00022786"/>
    </source>
</evidence>
<dbReference type="GO" id="GO:0008270">
    <property type="term" value="F:zinc ion binding"/>
    <property type="evidence" value="ECO:0007669"/>
    <property type="project" value="UniProtKB-KW"/>
</dbReference>
<dbReference type="GO" id="GO:0005634">
    <property type="term" value="C:nucleus"/>
    <property type="evidence" value="ECO:0007669"/>
    <property type="project" value="UniProtKB-SubCell"/>
</dbReference>
<keyword evidence="10" id="KW-0539">Nucleus</keyword>
<dbReference type="Ensembl" id="ENSCSET00000026329.1">
    <property type="protein sequence ID" value="ENSCSEP00000025989.1"/>
    <property type="gene ID" value="ENSCSEG00000016589.1"/>
</dbReference>
<dbReference type="FunFam" id="3.30.40.10:FF:000054">
    <property type="entry name" value="E3 ubiquitin-protein ligase RLIM isoform X1"/>
    <property type="match status" value="1"/>
</dbReference>
<evidence type="ECO:0000256" key="5">
    <source>
        <dbReference type="ARBA" id="ARBA00022679"/>
    </source>
</evidence>
<comment type="catalytic activity">
    <reaction evidence="1">
        <text>S-ubiquitinyl-[E2 ubiquitin-conjugating enzyme]-L-cysteine + [acceptor protein]-L-lysine = [E2 ubiquitin-conjugating enzyme]-L-cysteine + N(6)-ubiquitinyl-[acceptor protein]-L-lysine.</text>
        <dbReference type="EC" id="2.3.2.27"/>
    </reaction>
</comment>
<comment type="subcellular location">
    <subcellularLocation>
        <location evidence="2">Nucleus</location>
    </subcellularLocation>
</comment>
<keyword evidence="8" id="KW-0833">Ubl conjugation pathway</keyword>
<evidence type="ECO:0000256" key="2">
    <source>
        <dbReference type="ARBA" id="ARBA00004123"/>
    </source>
</evidence>
<feature type="region of interest" description="Disordered" evidence="13">
    <location>
        <begin position="139"/>
        <end position="209"/>
    </location>
</feature>
<reference evidence="15" key="2">
    <citation type="submission" date="2025-08" db="UniProtKB">
        <authorList>
            <consortium name="Ensembl"/>
        </authorList>
    </citation>
    <scope>IDENTIFICATION</scope>
</reference>
<evidence type="ECO:0000256" key="9">
    <source>
        <dbReference type="ARBA" id="ARBA00022833"/>
    </source>
</evidence>
<dbReference type="SMART" id="SM00184">
    <property type="entry name" value="RING"/>
    <property type="match status" value="1"/>
</dbReference>
<accession>A0A3P8WGY5</accession>
<comment type="similarity">
    <text evidence="11">Belongs to the RNF12 family.</text>
</comment>
<feature type="compositionally biased region" description="Polar residues" evidence="13">
    <location>
        <begin position="252"/>
        <end position="267"/>
    </location>
</feature>
<dbReference type="InterPro" id="IPR001841">
    <property type="entry name" value="Znf_RING"/>
</dbReference>
<dbReference type="AlphaFoldDB" id="A0A3P8WGY5"/>
<evidence type="ECO:0000259" key="14">
    <source>
        <dbReference type="PROSITE" id="PS50089"/>
    </source>
</evidence>
<keyword evidence="6" id="KW-0479">Metal-binding</keyword>
<feature type="domain" description="RING-type" evidence="14">
    <location>
        <begin position="543"/>
        <end position="584"/>
    </location>
</feature>
<evidence type="ECO:0000256" key="10">
    <source>
        <dbReference type="ARBA" id="ARBA00023242"/>
    </source>
</evidence>
<dbReference type="EC" id="2.3.2.27" evidence="4"/>
<feature type="compositionally biased region" description="Low complexity" evidence="13">
    <location>
        <begin position="180"/>
        <end position="198"/>
    </location>
</feature>
<dbReference type="PROSITE" id="PS50089">
    <property type="entry name" value="ZF_RING_2"/>
    <property type="match status" value="1"/>
</dbReference>
<organism evidence="15 16">
    <name type="scientific">Cynoglossus semilaevis</name>
    <name type="common">Tongue sole</name>
    <dbReference type="NCBI Taxonomy" id="244447"/>
    <lineage>
        <taxon>Eukaryota</taxon>
        <taxon>Metazoa</taxon>
        <taxon>Chordata</taxon>
        <taxon>Craniata</taxon>
        <taxon>Vertebrata</taxon>
        <taxon>Euteleostomi</taxon>
        <taxon>Actinopterygii</taxon>
        <taxon>Neopterygii</taxon>
        <taxon>Teleostei</taxon>
        <taxon>Neoteleostei</taxon>
        <taxon>Acanthomorphata</taxon>
        <taxon>Carangaria</taxon>
        <taxon>Pleuronectiformes</taxon>
        <taxon>Pleuronectoidei</taxon>
        <taxon>Cynoglossidae</taxon>
        <taxon>Cynoglossinae</taxon>
        <taxon>Cynoglossus</taxon>
    </lineage>
</organism>
<dbReference type="Proteomes" id="UP000265120">
    <property type="component" value="Chromosome 3"/>
</dbReference>
<protein>
    <recommendedName>
        <fullName evidence="4">RING-type E3 ubiquitin transferase</fullName>
        <ecNumber evidence="4">2.3.2.27</ecNumber>
    </recommendedName>
</protein>
<feature type="compositionally biased region" description="Basic residues" evidence="13">
    <location>
        <begin position="169"/>
        <end position="179"/>
    </location>
</feature>
<feature type="region of interest" description="Disordered" evidence="13">
    <location>
        <begin position="238"/>
        <end position="321"/>
    </location>
</feature>
<keyword evidence="7 12" id="KW-0863">Zinc-finger</keyword>
<reference evidence="15" key="3">
    <citation type="submission" date="2025-09" db="UniProtKB">
        <authorList>
            <consortium name="Ensembl"/>
        </authorList>
    </citation>
    <scope>IDENTIFICATION</scope>
</reference>
<dbReference type="Gene3D" id="3.30.40.10">
    <property type="entry name" value="Zinc/RING finger domain, C3HC4 (zinc finger)"/>
    <property type="match status" value="1"/>
</dbReference>
<feature type="region of interest" description="Disordered" evidence="13">
    <location>
        <begin position="105"/>
        <end position="124"/>
    </location>
</feature>
<dbReference type="Pfam" id="PF13639">
    <property type="entry name" value="zf-RING_2"/>
    <property type="match status" value="1"/>
</dbReference>
<dbReference type="PANTHER" id="PTHR45931:SF2">
    <property type="entry name" value="E3 UBIQUITIN-PROTEIN LIGASE RNF6"/>
    <property type="match status" value="1"/>
</dbReference>
<proteinExistence type="inferred from homology"/>
<dbReference type="GO" id="GO:0016567">
    <property type="term" value="P:protein ubiquitination"/>
    <property type="evidence" value="ECO:0007669"/>
    <property type="project" value="TreeGrafter"/>
</dbReference>
<evidence type="ECO:0000256" key="3">
    <source>
        <dbReference type="ARBA" id="ARBA00004906"/>
    </source>
</evidence>
<name>A0A3P8WGY5_CYNSE</name>
<evidence type="ECO:0000313" key="16">
    <source>
        <dbReference type="Proteomes" id="UP000265120"/>
    </source>
</evidence>
<reference evidence="15 16" key="1">
    <citation type="journal article" date="2014" name="Nat. Genet.">
        <title>Whole-genome sequence of a flatfish provides insights into ZW sex chromosome evolution and adaptation to a benthic lifestyle.</title>
        <authorList>
            <person name="Chen S."/>
            <person name="Zhang G."/>
            <person name="Shao C."/>
            <person name="Huang Q."/>
            <person name="Liu G."/>
            <person name="Zhang P."/>
            <person name="Song W."/>
            <person name="An N."/>
            <person name="Chalopin D."/>
            <person name="Volff J.N."/>
            <person name="Hong Y."/>
            <person name="Li Q."/>
            <person name="Sha Z."/>
            <person name="Zhou H."/>
            <person name="Xie M."/>
            <person name="Yu Q."/>
            <person name="Liu Y."/>
            <person name="Xiang H."/>
            <person name="Wang N."/>
            <person name="Wu K."/>
            <person name="Yang C."/>
            <person name="Zhou Q."/>
            <person name="Liao X."/>
            <person name="Yang L."/>
            <person name="Hu Q."/>
            <person name="Zhang J."/>
            <person name="Meng L."/>
            <person name="Jin L."/>
            <person name="Tian Y."/>
            <person name="Lian J."/>
            <person name="Yang J."/>
            <person name="Miao G."/>
            <person name="Liu S."/>
            <person name="Liang Z."/>
            <person name="Yan F."/>
            <person name="Li Y."/>
            <person name="Sun B."/>
            <person name="Zhang H."/>
            <person name="Zhang J."/>
            <person name="Zhu Y."/>
            <person name="Du M."/>
            <person name="Zhao Y."/>
            <person name="Schartl M."/>
            <person name="Tang Q."/>
            <person name="Wang J."/>
        </authorList>
    </citation>
    <scope>NUCLEOTIDE SEQUENCE</scope>
</reference>
<dbReference type="InterPro" id="IPR058896">
    <property type="entry name" value="RNF6/12_N"/>
</dbReference>
<keyword evidence="5" id="KW-0808">Transferase</keyword>
<evidence type="ECO:0000256" key="12">
    <source>
        <dbReference type="PROSITE-ProRule" id="PRU00175"/>
    </source>
</evidence>
<dbReference type="GO" id="GO:0006511">
    <property type="term" value="P:ubiquitin-dependent protein catabolic process"/>
    <property type="evidence" value="ECO:0007669"/>
    <property type="project" value="TreeGrafter"/>
</dbReference>